<dbReference type="GO" id="GO:0032259">
    <property type="term" value="P:methylation"/>
    <property type="evidence" value="ECO:0007669"/>
    <property type="project" value="UniProtKB-KW"/>
</dbReference>
<dbReference type="InterPro" id="IPR020841">
    <property type="entry name" value="PKS_Beta-ketoAc_synthase_dom"/>
</dbReference>
<dbReference type="Gene3D" id="3.40.47.10">
    <property type="match status" value="1"/>
</dbReference>
<feature type="region of interest" description="N-terminal hotdog fold" evidence="7">
    <location>
        <begin position="933"/>
        <end position="1063"/>
    </location>
</feature>
<dbReference type="GO" id="GO:0044550">
    <property type="term" value="P:secondary metabolite biosynthetic process"/>
    <property type="evidence" value="ECO:0007669"/>
    <property type="project" value="UniProtKB-ARBA"/>
</dbReference>
<dbReference type="FunFam" id="3.40.366.10:FF:000002">
    <property type="entry name" value="Probable polyketide synthase 2"/>
    <property type="match status" value="1"/>
</dbReference>
<evidence type="ECO:0000256" key="5">
    <source>
        <dbReference type="ARBA" id="ARBA00023268"/>
    </source>
</evidence>
<dbReference type="InterPro" id="IPR001227">
    <property type="entry name" value="Ac_transferase_dom_sf"/>
</dbReference>
<dbReference type="InterPro" id="IPR013217">
    <property type="entry name" value="Methyltransf_12"/>
</dbReference>
<feature type="active site" description="Proton donor; for dehydratase activity" evidence="7">
    <location>
        <position position="1134"/>
    </location>
</feature>
<evidence type="ECO:0000256" key="6">
    <source>
        <dbReference type="ARBA" id="ARBA00029443"/>
    </source>
</evidence>
<dbReference type="RefSeq" id="XP_025553090.1">
    <property type="nucleotide sequence ID" value="XM_025700522.1"/>
</dbReference>
<evidence type="ECO:0000256" key="7">
    <source>
        <dbReference type="PROSITE-ProRule" id="PRU01363"/>
    </source>
</evidence>
<feature type="domain" description="Ketosynthase family 3 (KS3)" evidence="8">
    <location>
        <begin position="52"/>
        <end position="470"/>
    </location>
</feature>
<dbReference type="InterPro" id="IPR014031">
    <property type="entry name" value="Ketoacyl_synth_C"/>
</dbReference>
<dbReference type="SMART" id="SM00825">
    <property type="entry name" value="PKS_KS"/>
    <property type="match status" value="1"/>
</dbReference>
<dbReference type="CDD" id="cd00833">
    <property type="entry name" value="PKS"/>
    <property type="match status" value="1"/>
</dbReference>
<dbReference type="GO" id="GO:0004312">
    <property type="term" value="F:fatty acid synthase activity"/>
    <property type="evidence" value="ECO:0007669"/>
    <property type="project" value="TreeGrafter"/>
</dbReference>
<dbReference type="GO" id="GO:0016491">
    <property type="term" value="F:oxidoreductase activity"/>
    <property type="evidence" value="ECO:0007669"/>
    <property type="project" value="InterPro"/>
</dbReference>
<dbReference type="Pfam" id="PF13602">
    <property type="entry name" value="ADH_zinc_N_2"/>
    <property type="match status" value="1"/>
</dbReference>
<dbReference type="InterPro" id="IPR049552">
    <property type="entry name" value="PKS_DH_N"/>
</dbReference>
<dbReference type="SUPFAM" id="SSF53901">
    <property type="entry name" value="Thiolase-like"/>
    <property type="match status" value="1"/>
</dbReference>
<dbReference type="Pfam" id="PF08240">
    <property type="entry name" value="ADH_N"/>
    <property type="match status" value="1"/>
</dbReference>
<feature type="domain" description="PKS/mFAS DH" evidence="9">
    <location>
        <begin position="933"/>
        <end position="1216"/>
    </location>
</feature>
<dbReference type="SUPFAM" id="SSF51735">
    <property type="entry name" value="NAD(P)-binding Rossmann-fold domains"/>
    <property type="match status" value="3"/>
</dbReference>
<keyword evidence="11" id="KW-1185">Reference proteome</keyword>
<evidence type="ECO:0000259" key="8">
    <source>
        <dbReference type="PROSITE" id="PS52004"/>
    </source>
</evidence>
<dbReference type="InterPro" id="IPR050091">
    <property type="entry name" value="PKS_NRPS_Biosynth_Enz"/>
</dbReference>
<comment type="similarity">
    <text evidence="6">In the C-terminal section; belongs to the NRP synthetase family.</text>
</comment>
<dbReference type="PANTHER" id="PTHR43775:SF49">
    <property type="entry name" value="SYNTHASE, PUTATIVE (JCVI)-RELATED"/>
    <property type="match status" value="1"/>
</dbReference>
<dbReference type="GO" id="GO:0006633">
    <property type="term" value="P:fatty acid biosynthetic process"/>
    <property type="evidence" value="ECO:0007669"/>
    <property type="project" value="TreeGrafter"/>
</dbReference>
<evidence type="ECO:0000259" key="9">
    <source>
        <dbReference type="PROSITE" id="PS52019"/>
    </source>
</evidence>
<dbReference type="InterPro" id="IPR016035">
    <property type="entry name" value="Acyl_Trfase/lysoPLipase"/>
</dbReference>
<dbReference type="Pfam" id="PF00698">
    <property type="entry name" value="Acyl_transf_1"/>
    <property type="match status" value="1"/>
</dbReference>
<dbReference type="InterPro" id="IPR020843">
    <property type="entry name" value="ER"/>
</dbReference>
<dbReference type="InterPro" id="IPR020807">
    <property type="entry name" value="PKS_DH"/>
</dbReference>
<dbReference type="SUPFAM" id="SSF52151">
    <property type="entry name" value="FabD/lysophospholipase-like"/>
    <property type="match status" value="1"/>
</dbReference>
<dbReference type="Gene3D" id="3.30.70.3290">
    <property type="match status" value="1"/>
</dbReference>
<evidence type="ECO:0000256" key="3">
    <source>
        <dbReference type="ARBA" id="ARBA00022603"/>
    </source>
</evidence>
<organism evidence="10 11">
    <name type="scientific">Aspergillus homomorphus (strain CBS 101889)</name>
    <dbReference type="NCBI Taxonomy" id="1450537"/>
    <lineage>
        <taxon>Eukaryota</taxon>
        <taxon>Fungi</taxon>
        <taxon>Dikarya</taxon>
        <taxon>Ascomycota</taxon>
        <taxon>Pezizomycotina</taxon>
        <taxon>Eurotiomycetes</taxon>
        <taxon>Eurotiomycetidae</taxon>
        <taxon>Eurotiales</taxon>
        <taxon>Aspergillaceae</taxon>
        <taxon>Aspergillus</taxon>
        <taxon>Aspergillus subgen. Circumdati</taxon>
    </lineage>
</organism>
<dbReference type="InterPro" id="IPR011032">
    <property type="entry name" value="GroES-like_sf"/>
</dbReference>
<dbReference type="Pfam" id="PF07993">
    <property type="entry name" value="NAD_binding_4"/>
    <property type="match status" value="1"/>
</dbReference>
<dbReference type="Gene3D" id="3.40.366.10">
    <property type="entry name" value="Malonyl-Coenzyme A Acyl Carrier Protein, domain 2"/>
    <property type="match status" value="1"/>
</dbReference>
<dbReference type="NCBIfam" id="TIGR01746">
    <property type="entry name" value="Thioester-redct"/>
    <property type="match status" value="1"/>
</dbReference>
<dbReference type="CDD" id="cd05195">
    <property type="entry name" value="enoyl_red"/>
    <property type="match status" value="1"/>
</dbReference>
<keyword evidence="1" id="KW-0596">Phosphopantetheine</keyword>
<dbReference type="Pfam" id="PF16197">
    <property type="entry name" value="KAsynt_C_assoc"/>
    <property type="match status" value="1"/>
</dbReference>
<dbReference type="InterPro" id="IPR029063">
    <property type="entry name" value="SAM-dependent_MTases_sf"/>
</dbReference>
<feature type="active site" description="Proton acceptor; for dehydratase activity" evidence="7">
    <location>
        <position position="965"/>
    </location>
</feature>
<dbReference type="EMBL" id="KZ824277">
    <property type="protein sequence ID" value="RAL13936.1"/>
    <property type="molecule type" value="Genomic_DNA"/>
</dbReference>
<dbReference type="GO" id="GO:0008168">
    <property type="term" value="F:methyltransferase activity"/>
    <property type="evidence" value="ECO:0007669"/>
    <property type="project" value="UniProtKB-KW"/>
</dbReference>
<dbReference type="SUPFAM" id="SSF53335">
    <property type="entry name" value="S-adenosyl-L-methionine-dependent methyltransferases"/>
    <property type="match status" value="1"/>
</dbReference>
<dbReference type="SMART" id="SM00822">
    <property type="entry name" value="PKS_KR"/>
    <property type="match status" value="1"/>
</dbReference>
<dbReference type="InterPro" id="IPR013968">
    <property type="entry name" value="PKS_KR"/>
</dbReference>
<dbReference type="Pfam" id="PF02801">
    <property type="entry name" value="Ketoacyl-synt_C"/>
    <property type="match status" value="1"/>
</dbReference>
<dbReference type="GeneID" id="37204811"/>
<dbReference type="InterPro" id="IPR049551">
    <property type="entry name" value="PKS_DH_C"/>
</dbReference>
<dbReference type="Pfam" id="PF00109">
    <property type="entry name" value="ketoacyl-synt"/>
    <property type="match status" value="1"/>
</dbReference>
<proteinExistence type="inferred from homology"/>
<dbReference type="Pfam" id="PF08659">
    <property type="entry name" value="KR"/>
    <property type="match status" value="1"/>
</dbReference>
<dbReference type="PROSITE" id="PS52019">
    <property type="entry name" value="PKS_MFAS_DH"/>
    <property type="match status" value="1"/>
</dbReference>
<dbReference type="InterPro" id="IPR013154">
    <property type="entry name" value="ADH-like_N"/>
</dbReference>
<dbReference type="STRING" id="1450537.A0A395I2K5"/>
<dbReference type="OrthoDB" id="329835at2759"/>
<dbReference type="SUPFAM" id="SSF55048">
    <property type="entry name" value="Probable ACP-binding domain of malonyl-CoA ACP transacylase"/>
    <property type="match status" value="1"/>
</dbReference>
<evidence type="ECO:0000313" key="11">
    <source>
        <dbReference type="Proteomes" id="UP000248961"/>
    </source>
</evidence>
<keyword evidence="3" id="KW-0489">Methyltransferase</keyword>
<feature type="region of interest" description="C-terminal hotdog fold" evidence="7">
    <location>
        <begin position="1073"/>
        <end position="1216"/>
    </location>
</feature>
<evidence type="ECO:0000256" key="1">
    <source>
        <dbReference type="ARBA" id="ARBA00022450"/>
    </source>
</evidence>
<dbReference type="Pfam" id="PF08242">
    <property type="entry name" value="Methyltransf_12"/>
    <property type="match status" value="1"/>
</dbReference>
<dbReference type="SMART" id="SM00827">
    <property type="entry name" value="PKS_AT"/>
    <property type="match status" value="1"/>
</dbReference>
<dbReference type="SUPFAM" id="SSF50129">
    <property type="entry name" value="GroES-like"/>
    <property type="match status" value="1"/>
</dbReference>
<dbReference type="VEuPathDB" id="FungiDB:BO97DRAFT_477055"/>
<dbReference type="InterPro" id="IPR036291">
    <property type="entry name" value="NAD(P)-bd_dom_sf"/>
</dbReference>
<dbReference type="Gene3D" id="3.40.50.150">
    <property type="entry name" value="Vaccinia Virus protein VP39"/>
    <property type="match status" value="1"/>
</dbReference>
<dbReference type="PROSITE" id="PS52004">
    <property type="entry name" value="KS3_2"/>
    <property type="match status" value="1"/>
</dbReference>
<protein>
    <submittedName>
        <fullName evidence="10">Polyketide synthase</fullName>
    </submittedName>
</protein>
<dbReference type="SMART" id="SM00826">
    <property type="entry name" value="PKS_DH"/>
    <property type="match status" value="1"/>
</dbReference>
<dbReference type="InterPro" id="IPR014043">
    <property type="entry name" value="Acyl_transferase_dom"/>
</dbReference>
<dbReference type="InterPro" id="IPR014030">
    <property type="entry name" value="Ketoacyl_synth_N"/>
</dbReference>
<sequence>MLQSSLEHDGAIPFGRSVCAATEFLVDVPAIQPQIETPSSENEDDGSPAAVPFPIAIIGMAMRLPGGVTNEAEFWDFLVNKRDGHCRVPADRYNIDAFYHKDGLPGTIRTEHGYFLQQDISQVDISFFGMTKVEASKLDPQQRLLLEVVWECMENAGQRDWRGTNVGCYVGSFGEDWLDLASKDTLAIDRYRVMSAGDFALANNVSYQYDLRGPSVVFRTGCSSSMVALHEACQALYSGECSSALVAGTNLIMTPTMTTTMSDNMVLSPSGICKTFDDAADGYGRGEAINAILIKPLDAALRDGDAIRAVIRSTSVNCDGKTSSITTPGSQAQERLIRNAYRKAGVEDIGKTAFFECHGTGTIVGDTAETSVVAKIFGNDGIYMGAVKPNVGHSEGASGITSVIKCVLALENKTIPPNVYFEQPNAKIPFEQAKLQVPTEATPWPSDRHERVSVNSFGIGGTNAHLIMESAASVLGNQSEDEIEPSPTREMAHLLIHSAKTPTSLEANIQTIDVYHKAHEAADSDLAYTLAFRREQLTHRAFSIIGTDGALQTCARARATNPNIVYVFSGQGAQWPGMGRELIYKSVRFRDDIRDLDKHLQRLTNSPSWTIENELLKCDHASRMSEARLSQPLCTAIQVALVNLLREWGVTPSLVVGHSSGEIAAAYASGAISAETAIAIAYNRGQAVDAVRTPGAMAAVGLGAEEAKPFIREGVVVACENSPRSVTLSGDKEILEDIICELEVEEIFCRRLAVNVAYHSHHMKAIGETFEQMLPNMEFNATMIPLYSTVIGEIITKPDQLTAAYWRQNLESPVLFSTAVQDLLKASSGTHTIVEIGPHSVLEAPLRHIFAQVDEKKRPEYTPTLVRAKEPWTCLLRTVGHLYITGIPVDLTGVIPRAKTLTNLPPYQWTHDERFWSETRMAQDWRLRRSRHHELLGSRTLDSTNLEPIWRNLLQLDNALWLLDHRISGEVVFPCAGYVAMVGEATRQISDRDDYTIRNLFIRTALILSSTEFSGIELITCLRPLKLADNVDSHCYEFTISSYQNETWTKHCVGQVRPGSLREHPESSIHPYLREVSPEKWYAALHAHGLEYGDHFRGLRKITASPSSSHAAAELRDTEAYYVSDYALHPILIDQCLQLLSVAATQGVSRRMTRLCIPTAIQDLYVAHARDTMQLDVSCDMTGGMMTGEALLTCQNRVVLSMQRATFFGISESALEDTQAPLLSTVEWKPHVNFTPVDILLPPIEKGLFPGKVMAELVGLFIVETYHRTRSASPKQDHLKKYLSWIEKTYFQICDDKATLVPEMRDKFVHNPTARLPYLEATLSNPHHPLLAAPFELGERILSSINDLLEDKVNPLDLLMKDDGLQRLYGHMPSITEWEKYLAALAFSKPALRILEVGGGTGGTTSLALAGLCSTSGPGKGRMYTSYTFTDISAGFIAPAREKFKQYFGMHYATLDISKDPVEQGFESGSYDLVIASNVLHATPNITSSLRNIRKLLAPEGRFLLQELSHDVPLFDYIMGILPGWWLADDGRERPYLSPEEWHKALLETGFTGTDVVRLDNEAPYHVNANILSSVPAPEENCAGIISLLYNGKIPEWARQLESQLLSRGWDVRWLALGDKPAESTDVISLLDLDDPFLHNIAREDFEAFQKSIISLRGHLLWLTKPTHALYGQTPDPRYALTLGLMRVLCQDIEIKAITIELNQCDMDALRAVLDVLSSAKAHKEDSLHEADSEFALHDGLLHVPRFGWHSTENTVSSIQSCLPRAMDVKCFGILDSITWQFTDRSRKLAAHEVEVEVKYVGLNFRDVMISMGLMGATDQVGIEGSGIVRKVGSSVTTLQVGQEVVLSGMGLMCTRKILPADSCYPLPGNMSLAEAAATPCIFLTAIYSLITMANVQRGQSVLIHSACGGVGLAAIQICQMLGAEIYVTAGSPEKKQYLMDNYGIPEENMFDSRSMSFVSGIMKRTNNRGVDVVLNSLAGELLHASWRCVAEYGKMVELGKRDFLGHGKLEMDMFGGNRAFFGVDLFKLGMERPEIVRETVSKQMKLLQEGKLHPIRSLNLFDATDIVKAFRYMQTGQHIGKIVIRMPDDPSVLQVTGAHASSALFRSDVAYLLVGGLGGIGRAVATWMVERGARHFVFVSRSGSDTPKAKVFIKDLEAQAECEVMIIQGSVANLEDVQRAVKCASRPIGGVIQLSMVLQDQQFNQMTHTEWTTALAPKVDGTWNLHQVTKDLPLDFFILFSSISGLCGMTGQANYAAANTYLDAFVHFRRAQNLPAHVLDLGFMGDIGYIPEKSQRTLELNRSLRMQVLSERDLLQVLELAILGGPSQIALGLSTTASSSEASAKPWWARDARFAAWNHLSTTGGPVSDGGQEDELRRFLAEVDEDPSILDDPATHDRLTFELGKMIASHMSYSGDMSLEELAKISIDSLMAIEIRSWFRRHVKIEISLLEIANAGTVGGLSKTTVKILKTKYASEELKPGDAVAMLDASHVQIDEVALCRQDCELGRDIHPIATAAPEWHIPTEGHVFFTGATGFLGAYLLCMLASLPHVKQVACLVRAPNEQVGLDRIKRTLQDYGLPLDYEAKVKAIPGDLANPQLGLGTKQYKELAEWASVVFHLAAAVDYTLPYSFHREANILGLYHMLQFANTGRLKALHYTSTISAWGAACHISGELVPEDARPSFDPDEQDQHIGYTRSKAVAEQVIWNAISNGLPISIYRPGYVTGHSVTGRTKASDMMNYLMSTCIRIRAYPAAPRLRNQFAPVDFCCSALLRLALSPASLGHAYNLVRPDQNQTVTFEETFTLLSQLCLSPLRCLPPSEWVEEFGRHADSRLKSSSSMVADAMKEYMRFWTVGTGALAYIETHNLQEALKESPELLAVPSMPELMKTYFPIWAPQEQKLT</sequence>
<dbReference type="InterPro" id="IPR049900">
    <property type="entry name" value="PKS_mFAS_DH"/>
</dbReference>
<evidence type="ECO:0000256" key="2">
    <source>
        <dbReference type="ARBA" id="ARBA00022553"/>
    </source>
</evidence>
<dbReference type="FunFam" id="3.40.50.720:FF:000209">
    <property type="entry name" value="Polyketide synthase Pks12"/>
    <property type="match status" value="1"/>
</dbReference>
<dbReference type="InterPro" id="IPR016039">
    <property type="entry name" value="Thiolase-like"/>
</dbReference>
<dbReference type="GO" id="GO:1901336">
    <property type="term" value="P:lactone biosynthetic process"/>
    <property type="evidence" value="ECO:0007669"/>
    <property type="project" value="UniProtKB-ARBA"/>
</dbReference>
<dbReference type="InterPro" id="IPR042104">
    <property type="entry name" value="PKS_dehydratase_sf"/>
</dbReference>
<dbReference type="Pfam" id="PF14765">
    <property type="entry name" value="PS-DH"/>
    <property type="match status" value="1"/>
</dbReference>
<evidence type="ECO:0000256" key="4">
    <source>
        <dbReference type="ARBA" id="ARBA00022679"/>
    </source>
</evidence>
<dbReference type="InterPro" id="IPR013120">
    <property type="entry name" value="FAR_NAD-bd"/>
</dbReference>
<keyword evidence="4" id="KW-0808">Transferase</keyword>
<dbReference type="InterPro" id="IPR032821">
    <property type="entry name" value="PKS_assoc"/>
</dbReference>
<reference evidence="10 11" key="1">
    <citation type="submission" date="2018-02" db="EMBL/GenBank/DDBJ databases">
        <title>The genomes of Aspergillus section Nigri reveals drivers in fungal speciation.</title>
        <authorList>
            <consortium name="DOE Joint Genome Institute"/>
            <person name="Vesth T.C."/>
            <person name="Nybo J."/>
            <person name="Theobald S."/>
            <person name="Brandl J."/>
            <person name="Frisvad J.C."/>
            <person name="Nielsen K.F."/>
            <person name="Lyhne E.K."/>
            <person name="Kogle M.E."/>
            <person name="Kuo A."/>
            <person name="Riley R."/>
            <person name="Clum A."/>
            <person name="Nolan M."/>
            <person name="Lipzen A."/>
            <person name="Salamov A."/>
            <person name="Henrissat B."/>
            <person name="Wiebenga A."/>
            <person name="De vries R.P."/>
            <person name="Grigoriev I.V."/>
            <person name="Mortensen U.H."/>
            <person name="Andersen M.R."/>
            <person name="Baker S.E."/>
        </authorList>
    </citation>
    <scope>NUCLEOTIDE SEQUENCE [LARGE SCALE GENOMIC DNA]</scope>
    <source>
        <strain evidence="10 11">CBS 101889</strain>
    </source>
</reference>
<keyword evidence="5" id="KW-0511">Multifunctional enzyme</keyword>
<dbReference type="InterPro" id="IPR057326">
    <property type="entry name" value="KR_dom"/>
</dbReference>
<keyword evidence="2" id="KW-0597">Phosphoprotein</keyword>
<gene>
    <name evidence="10" type="ORF">BO97DRAFT_477055</name>
</gene>
<dbReference type="InterPro" id="IPR016036">
    <property type="entry name" value="Malonyl_transacylase_ACP-bd"/>
</dbReference>
<accession>A0A395I2K5</accession>
<dbReference type="Gene3D" id="3.90.180.10">
    <property type="entry name" value="Medium-chain alcohol dehydrogenases, catalytic domain"/>
    <property type="match status" value="1"/>
</dbReference>
<dbReference type="SMART" id="SM00829">
    <property type="entry name" value="PKS_ER"/>
    <property type="match status" value="1"/>
</dbReference>
<name>A0A395I2K5_ASPHC</name>
<evidence type="ECO:0000313" key="10">
    <source>
        <dbReference type="EMBL" id="RAL13936.1"/>
    </source>
</evidence>
<dbReference type="Proteomes" id="UP000248961">
    <property type="component" value="Unassembled WGS sequence"/>
</dbReference>
<dbReference type="Gene3D" id="3.40.50.720">
    <property type="entry name" value="NAD(P)-binding Rossmann-like Domain"/>
    <property type="match status" value="3"/>
</dbReference>
<dbReference type="PANTHER" id="PTHR43775">
    <property type="entry name" value="FATTY ACID SYNTHASE"/>
    <property type="match status" value="1"/>
</dbReference>
<dbReference type="Gene3D" id="3.10.129.110">
    <property type="entry name" value="Polyketide synthase dehydratase"/>
    <property type="match status" value="1"/>
</dbReference>
<dbReference type="Pfam" id="PF21089">
    <property type="entry name" value="PKS_DH_N"/>
    <property type="match status" value="1"/>
</dbReference>
<dbReference type="InterPro" id="IPR010080">
    <property type="entry name" value="Thioester_reductase-like_dom"/>
</dbReference>